<dbReference type="PANTHER" id="PTHR21402:SF5">
    <property type="entry name" value="GAMETOCYTE SPECIFIC FACTOR 1"/>
    <property type="match status" value="1"/>
</dbReference>
<proteinExistence type="predicted"/>
<evidence type="ECO:0000259" key="4">
    <source>
        <dbReference type="PROSITE" id="PS51800"/>
    </source>
</evidence>
<name>A0A5C6MUL6_9TELE</name>
<evidence type="ECO:0000256" key="1">
    <source>
        <dbReference type="ARBA" id="ARBA00022723"/>
    </source>
</evidence>
<feature type="domain" description="CHHC U11-48K-type" evidence="4">
    <location>
        <begin position="69"/>
        <end position="96"/>
    </location>
</feature>
<dbReference type="Proteomes" id="UP000324091">
    <property type="component" value="Chromosome 8"/>
</dbReference>
<dbReference type="InterPro" id="IPR051591">
    <property type="entry name" value="UPF0224_FAM112_RNA_Proc"/>
</dbReference>
<dbReference type="PANTHER" id="PTHR21402">
    <property type="entry name" value="GAMETOCYTE SPECIFIC FACTOR 1-RELATED"/>
    <property type="match status" value="1"/>
</dbReference>
<evidence type="ECO:0000256" key="3">
    <source>
        <dbReference type="ARBA" id="ARBA00022833"/>
    </source>
</evidence>
<gene>
    <name evidence="5" type="ORF">D4764_08G0010240</name>
</gene>
<dbReference type="SUPFAM" id="SSF57667">
    <property type="entry name" value="beta-beta-alpha zinc fingers"/>
    <property type="match status" value="1"/>
</dbReference>
<dbReference type="PROSITE" id="PS51800">
    <property type="entry name" value="ZF_CHHC_U11_48K"/>
    <property type="match status" value="2"/>
</dbReference>
<keyword evidence="6" id="KW-1185">Reference proteome</keyword>
<keyword evidence="1" id="KW-0479">Metal-binding</keyword>
<dbReference type="InterPro" id="IPR036236">
    <property type="entry name" value="Znf_C2H2_sf"/>
</dbReference>
<dbReference type="EMBL" id="RHFK02000021">
    <property type="protein sequence ID" value="TWW57037.1"/>
    <property type="molecule type" value="Genomic_DNA"/>
</dbReference>
<dbReference type="Pfam" id="PF05253">
    <property type="entry name" value="zf-U11-48K"/>
    <property type="match status" value="2"/>
</dbReference>
<dbReference type="GO" id="GO:0008270">
    <property type="term" value="F:zinc ion binding"/>
    <property type="evidence" value="ECO:0007669"/>
    <property type="project" value="UniProtKB-KW"/>
</dbReference>
<accession>A0A5C6MUL6</accession>
<feature type="domain" description="CHHC U11-48K-type" evidence="4">
    <location>
        <begin position="103"/>
        <end position="130"/>
    </location>
</feature>
<dbReference type="AlphaFoldDB" id="A0A5C6MUL6"/>
<reference evidence="5 6" key="1">
    <citation type="submission" date="2019-04" db="EMBL/GenBank/DDBJ databases">
        <title>Chromosome genome assembly for Takifugu flavidus.</title>
        <authorList>
            <person name="Xiao S."/>
        </authorList>
    </citation>
    <scope>NUCLEOTIDE SEQUENCE [LARGE SCALE GENOMIC DNA]</scope>
    <source>
        <strain evidence="5">HTHZ2018</strain>
        <tissue evidence="5">Muscle</tissue>
    </source>
</reference>
<organism evidence="5 6">
    <name type="scientific">Takifugu flavidus</name>
    <name type="common">sansaifugu</name>
    <dbReference type="NCBI Taxonomy" id="433684"/>
    <lineage>
        <taxon>Eukaryota</taxon>
        <taxon>Metazoa</taxon>
        <taxon>Chordata</taxon>
        <taxon>Craniata</taxon>
        <taxon>Vertebrata</taxon>
        <taxon>Euteleostomi</taxon>
        <taxon>Actinopterygii</taxon>
        <taxon>Neopterygii</taxon>
        <taxon>Teleostei</taxon>
        <taxon>Neoteleostei</taxon>
        <taxon>Acanthomorphata</taxon>
        <taxon>Eupercaria</taxon>
        <taxon>Tetraodontiformes</taxon>
        <taxon>Tetradontoidea</taxon>
        <taxon>Tetraodontidae</taxon>
        <taxon>Takifugu</taxon>
    </lineage>
</organism>
<evidence type="ECO:0000256" key="2">
    <source>
        <dbReference type="ARBA" id="ARBA00022771"/>
    </source>
</evidence>
<comment type="caution">
    <text evidence="5">The sequence shown here is derived from an EMBL/GenBank/DDBJ whole genome shotgun (WGS) entry which is preliminary data.</text>
</comment>
<keyword evidence="3" id="KW-0862">Zinc</keyword>
<keyword evidence="2" id="KW-0863">Zinc-finger</keyword>
<sequence length="208" mass="23582">MANTARLGSTTDPSKTASVRVHAAEEYGAYPGSPTFNSLVQSGMGEFAKRDFCFCHFKDTRANCDPDKLLQCPFDKNHQIRSSRFPYHIIKCRKNHPKLASQLKSCPFNARHLVPNQELQAHIETCPDRIVLDSEEAGNDGNCKWKVPVSTWENTNLTEDWETEVDDYAPPFILGRRMENEKSTSKKTDFKPAPAFKTPNTLPWTADF</sequence>
<dbReference type="InterPro" id="IPR022776">
    <property type="entry name" value="TRM13/UPF0224_CHHC_Znf_dom"/>
</dbReference>
<protein>
    <submittedName>
        <fullName evidence="5">Gametocyte-specific factor 1</fullName>
    </submittedName>
</protein>
<evidence type="ECO:0000313" key="6">
    <source>
        <dbReference type="Proteomes" id="UP000324091"/>
    </source>
</evidence>
<evidence type="ECO:0000313" key="5">
    <source>
        <dbReference type="EMBL" id="TWW57037.1"/>
    </source>
</evidence>